<dbReference type="PANTHER" id="PTHR33050:SF7">
    <property type="entry name" value="RIBONUCLEASE H"/>
    <property type="match status" value="1"/>
</dbReference>
<dbReference type="OrthoDB" id="421668at2759"/>
<dbReference type="Gene3D" id="1.10.443.10">
    <property type="entry name" value="Intergrase catalytic core"/>
    <property type="match status" value="1"/>
</dbReference>
<proteinExistence type="predicted"/>
<dbReference type="GO" id="GO:0015074">
    <property type="term" value="P:DNA integration"/>
    <property type="evidence" value="ECO:0007669"/>
    <property type="project" value="InterPro"/>
</dbReference>
<evidence type="ECO:0000256" key="2">
    <source>
        <dbReference type="ARBA" id="ARBA00023172"/>
    </source>
</evidence>
<keyword evidence="1" id="KW-0238">DNA-binding</keyword>
<sequence length="509" mass="54908">MGRLYILCKALPFGLRSAPKLVTAVADGLSWALQCEGVVNSLHYLDDFFFWSEANSPNCACALSTAVLLCLKLGLPVAAQKVVGPATTIVFLSILIDSAGQEVRLPDDKLVWLRQELRSWGDKRAATKRQLQSLIGLLSHVAKVVRPGRPFLRSLIDAMMIPQRQNQKVRLNLQCRGDIVWWQEFLLAWNGVGFFPGGPLRATLYSDASGQWGCGAFVLGSAEWLQQKSQDPSPRPRGGLDVQELDGEARVLLVQGLSASSRYTYGAGKRRYLSFCARANLNPLPASEATLCHFVAHLATEGLRAQSISGYLAAVRHLSIEAGFAPLPRGECPRLAYVLKGVSRSQVAAPKPRRLPITPHILLSLKDAWERETIDAYSAWLFWAISLTAFFGCFRIGELTRTDLFTCPAVEVGDVSFEGDPVRARIHLWFSKTDTSGAGADNILGSTGDPLCPVTALGNYLQTRPAGPGALFVSAGGSPVSRAFFVTAVSTALLAAGVSSNGILAIASG</sequence>
<dbReference type="GO" id="GO:0003677">
    <property type="term" value="F:DNA binding"/>
    <property type="evidence" value="ECO:0007669"/>
    <property type="project" value="UniProtKB-KW"/>
</dbReference>
<keyword evidence="2" id="KW-0233">DNA recombination</keyword>
<dbReference type="InterPro" id="IPR011010">
    <property type="entry name" value="DNA_brk_join_enz"/>
</dbReference>
<dbReference type="PROSITE" id="PS50878">
    <property type="entry name" value="RT_POL"/>
    <property type="match status" value="1"/>
</dbReference>
<dbReference type="SUPFAM" id="SSF56672">
    <property type="entry name" value="DNA/RNA polymerases"/>
    <property type="match status" value="1"/>
</dbReference>
<dbReference type="EnsemblMetazoa" id="Aqu2.1.26271_001">
    <property type="protein sequence ID" value="Aqu2.1.26271_001"/>
    <property type="gene ID" value="Aqu2.1.26271"/>
</dbReference>
<dbReference type="InterPro" id="IPR052055">
    <property type="entry name" value="Hepadnavirus_pol/RT"/>
</dbReference>
<dbReference type="InterPro" id="IPR043502">
    <property type="entry name" value="DNA/RNA_pol_sf"/>
</dbReference>
<dbReference type="InterPro" id="IPR000477">
    <property type="entry name" value="RT_dom"/>
</dbReference>
<dbReference type="InterPro" id="IPR013762">
    <property type="entry name" value="Integrase-like_cat_sf"/>
</dbReference>
<dbReference type="Gene3D" id="1.10.150.130">
    <property type="match status" value="1"/>
</dbReference>
<dbReference type="InParanoid" id="A0A1X7UFL3"/>
<reference evidence="4" key="1">
    <citation type="submission" date="2017-05" db="UniProtKB">
        <authorList>
            <consortium name="EnsemblMetazoa"/>
        </authorList>
    </citation>
    <scope>IDENTIFICATION</scope>
</reference>
<feature type="domain" description="Reverse transcriptase" evidence="3">
    <location>
        <begin position="1"/>
        <end position="96"/>
    </location>
</feature>
<protein>
    <recommendedName>
        <fullName evidence="3">Reverse transcriptase domain-containing protein</fullName>
    </recommendedName>
</protein>
<dbReference type="PANTHER" id="PTHR33050">
    <property type="entry name" value="REVERSE TRANSCRIPTASE DOMAIN-CONTAINING PROTEIN"/>
    <property type="match status" value="1"/>
</dbReference>
<evidence type="ECO:0000259" key="3">
    <source>
        <dbReference type="PROSITE" id="PS50878"/>
    </source>
</evidence>
<dbReference type="InterPro" id="IPR010998">
    <property type="entry name" value="Integrase_recombinase_N"/>
</dbReference>
<organism evidence="4">
    <name type="scientific">Amphimedon queenslandica</name>
    <name type="common">Sponge</name>
    <dbReference type="NCBI Taxonomy" id="400682"/>
    <lineage>
        <taxon>Eukaryota</taxon>
        <taxon>Metazoa</taxon>
        <taxon>Porifera</taxon>
        <taxon>Demospongiae</taxon>
        <taxon>Heteroscleromorpha</taxon>
        <taxon>Haplosclerida</taxon>
        <taxon>Niphatidae</taxon>
        <taxon>Amphimedon</taxon>
    </lineage>
</organism>
<dbReference type="SUPFAM" id="SSF47823">
    <property type="entry name" value="lambda integrase-like, N-terminal domain"/>
    <property type="match status" value="1"/>
</dbReference>
<dbReference type="SUPFAM" id="SSF56349">
    <property type="entry name" value="DNA breaking-rejoining enzymes"/>
    <property type="match status" value="1"/>
</dbReference>
<evidence type="ECO:0000256" key="1">
    <source>
        <dbReference type="ARBA" id="ARBA00023125"/>
    </source>
</evidence>
<evidence type="ECO:0000313" key="4">
    <source>
        <dbReference type="EnsemblMetazoa" id="Aqu2.1.26271_001"/>
    </source>
</evidence>
<dbReference type="GO" id="GO:0006310">
    <property type="term" value="P:DNA recombination"/>
    <property type="evidence" value="ECO:0007669"/>
    <property type="project" value="UniProtKB-KW"/>
</dbReference>
<dbReference type="STRING" id="400682.A0A1X7UFL3"/>
<dbReference type="AlphaFoldDB" id="A0A1X7UFL3"/>
<name>A0A1X7UFL3_AMPQE</name>
<accession>A0A1X7UFL3</accession>